<reference evidence="7" key="1">
    <citation type="submission" date="2020-07" db="EMBL/GenBank/DDBJ databases">
        <title>Huge and variable diversity of episymbiotic CPR bacteria and DPANN archaea in groundwater ecosystems.</title>
        <authorList>
            <person name="He C.Y."/>
            <person name="Keren R."/>
            <person name="Whittaker M."/>
            <person name="Farag I.F."/>
            <person name="Doudna J."/>
            <person name="Cate J.H.D."/>
            <person name="Banfield J.F."/>
        </authorList>
    </citation>
    <scope>NUCLEOTIDE SEQUENCE</scope>
    <source>
        <strain evidence="7">NC_groundwater_1225_Ag_S-0.1um_56_177</strain>
    </source>
</reference>
<feature type="region of interest" description="Disordered" evidence="5">
    <location>
        <begin position="1"/>
        <end position="41"/>
    </location>
</feature>
<evidence type="ECO:0000313" key="8">
    <source>
        <dbReference type="Proteomes" id="UP000756703"/>
    </source>
</evidence>
<dbReference type="InterPro" id="IPR021131">
    <property type="entry name" value="Ribosomal_uL15/eL18"/>
</dbReference>
<dbReference type="Proteomes" id="UP000756703">
    <property type="component" value="Unassembled WGS sequence"/>
</dbReference>
<evidence type="ECO:0000259" key="6">
    <source>
        <dbReference type="Pfam" id="PF00828"/>
    </source>
</evidence>
<dbReference type="EMBL" id="JACQMI010000003">
    <property type="protein sequence ID" value="MBI4132553.1"/>
    <property type="molecule type" value="Genomic_DNA"/>
</dbReference>
<feature type="domain" description="Large ribosomal subunit protein uL15/eL18" evidence="6">
    <location>
        <begin position="71"/>
        <end position="142"/>
    </location>
</feature>
<feature type="compositionally biased region" description="Basic residues" evidence="5">
    <location>
        <begin position="10"/>
        <end position="23"/>
    </location>
</feature>
<name>A0A933DU31_9BACT</name>
<evidence type="ECO:0000256" key="2">
    <source>
        <dbReference type="ARBA" id="ARBA00022980"/>
    </source>
</evidence>
<dbReference type="Gene3D" id="3.100.10.10">
    <property type="match status" value="1"/>
</dbReference>
<dbReference type="InterPro" id="IPR030878">
    <property type="entry name" value="Ribosomal_uL15"/>
</dbReference>
<dbReference type="SUPFAM" id="SSF52080">
    <property type="entry name" value="Ribosomal proteins L15p and L18e"/>
    <property type="match status" value="1"/>
</dbReference>
<evidence type="ECO:0000313" key="7">
    <source>
        <dbReference type="EMBL" id="MBI4132553.1"/>
    </source>
</evidence>
<dbReference type="GO" id="GO:0003735">
    <property type="term" value="F:structural constituent of ribosome"/>
    <property type="evidence" value="ECO:0007669"/>
    <property type="project" value="InterPro"/>
</dbReference>
<dbReference type="InterPro" id="IPR005749">
    <property type="entry name" value="Ribosomal_uL15_bac-type"/>
</dbReference>
<proteinExistence type="inferred from homology"/>
<evidence type="ECO:0000256" key="3">
    <source>
        <dbReference type="ARBA" id="ARBA00023274"/>
    </source>
</evidence>
<dbReference type="PANTHER" id="PTHR12934:SF11">
    <property type="entry name" value="LARGE RIBOSOMAL SUBUNIT PROTEIN UL15M"/>
    <property type="match status" value="1"/>
</dbReference>
<sequence length="156" mass="17207">MQFHTLAPRTKFRKSRRVGRGGKRGTTAGRGTKGQRARAGAKIRPALRDIVKKLPKKRGYRFRSFRPRPAVVNLAILQKHFAGGETIDPEALLKKNLIRRIKGKLPRIKILGGGADTKKFIFREVALSRSARASVEAAGGKVLSAVASQSAKQWEV</sequence>
<keyword evidence="4" id="KW-0699">rRNA-binding</keyword>
<dbReference type="AlphaFoldDB" id="A0A933DU31"/>
<protein>
    <recommendedName>
        <fullName evidence="4">Large ribosomal subunit protein uL15</fullName>
    </recommendedName>
</protein>
<evidence type="ECO:0000256" key="5">
    <source>
        <dbReference type="SAM" id="MobiDB-lite"/>
    </source>
</evidence>
<dbReference type="GO" id="GO:0006412">
    <property type="term" value="P:translation"/>
    <property type="evidence" value="ECO:0007669"/>
    <property type="project" value="UniProtKB-UniRule"/>
</dbReference>
<dbReference type="GO" id="GO:0019843">
    <property type="term" value="F:rRNA binding"/>
    <property type="evidence" value="ECO:0007669"/>
    <property type="project" value="UniProtKB-UniRule"/>
</dbReference>
<comment type="similarity">
    <text evidence="1 4">Belongs to the universal ribosomal protein uL15 family.</text>
</comment>
<evidence type="ECO:0000256" key="4">
    <source>
        <dbReference type="HAMAP-Rule" id="MF_01341"/>
    </source>
</evidence>
<keyword evidence="3 4" id="KW-0687">Ribonucleoprotein</keyword>
<dbReference type="PANTHER" id="PTHR12934">
    <property type="entry name" value="50S RIBOSOMAL PROTEIN L15"/>
    <property type="match status" value="1"/>
</dbReference>
<comment type="caution">
    <text evidence="7">The sequence shown here is derived from an EMBL/GenBank/DDBJ whole genome shotgun (WGS) entry which is preliminary data.</text>
</comment>
<keyword evidence="2 4" id="KW-0689">Ribosomal protein</keyword>
<evidence type="ECO:0000256" key="1">
    <source>
        <dbReference type="ARBA" id="ARBA00007320"/>
    </source>
</evidence>
<gene>
    <name evidence="4" type="primary">rplO</name>
    <name evidence="7" type="ORF">HY473_00430</name>
</gene>
<keyword evidence="4" id="KW-0694">RNA-binding</keyword>
<dbReference type="GO" id="GO:0022625">
    <property type="term" value="C:cytosolic large ribosomal subunit"/>
    <property type="evidence" value="ECO:0007669"/>
    <property type="project" value="TreeGrafter"/>
</dbReference>
<comment type="subunit">
    <text evidence="4">Part of the 50S ribosomal subunit.</text>
</comment>
<dbReference type="InterPro" id="IPR036227">
    <property type="entry name" value="Ribosomal_uL15/eL18_sf"/>
</dbReference>
<dbReference type="HAMAP" id="MF_01341">
    <property type="entry name" value="Ribosomal_uL15"/>
    <property type="match status" value="1"/>
</dbReference>
<organism evidence="7 8">
    <name type="scientific">Candidatus Sungiibacteriota bacterium</name>
    <dbReference type="NCBI Taxonomy" id="2750080"/>
    <lineage>
        <taxon>Bacteria</taxon>
        <taxon>Candidatus Sungiibacteriota</taxon>
    </lineage>
</organism>
<accession>A0A933DU31</accession>
<comment type="function">
    <text evidence="4">Binds to the 23S rRNA.</text>
</comment>
<dbReference type="Pfam" id="PF00828">
    <property type="entry name" value="Ribosomal_L27A"/>
    <property type="match status" value="1"/>
</dbReference>